<dbReference type="SUPFAM" id="SSF53901">
    <property type="entry name" value="Thiolase-like"/>
    <property type="match status" value="2"/>
</dbReference>
<keyword evidence="6 8" id="KW-0756">Sterol biosynthesis</keyword>
<name>A0ABP1PUC8_9HEXA</name>
<feature type="domain" description="Hydroxymethylglutaryl-coenzyme A synthase C-terminal" evidence="10">
    <location>
        <begin position="184"/>
        <end position="457"/>
    </location>
</feature>
<gene>
    <name evidence="11" type="ORF">ODALV1_LOCUS3935</name>
</gene>
<dbReference type="InterPro" id="IPR010122">
    <property type="entry name" value="HMG_CoA_synthase_euk"/>
</dbReference>
<dbReference type="InterPro" id="IPR000590">
    <property type="entry name" value="HMG_CoA_synt_AS"/>
</dbReference>
<evidence type="ECO:0000259" key="10">
    <source>
        <dbReference type="Pfam" id="PF08540"/>
    </source>
</evidence>
<dbReference type="Pfam" id="PF01154">
    <property type="entry name" value="HMG_CoA_synt_N"/>
    <property type="match status" value="1"/>
</dbReference>
<keyword evidence="4 8" id="KW-0808">Transferase</keyword>
<dbReference type="NCBIfam" id="TIGR01833">
    <property type="entry name" value="HMG-CoA-S_euk"/>
    <property type="match status" value="1"/>
</dbReference>
<dbReference type="Pfam" id="PF08540">
    <property type="entry name" value="HMG_CoA_synt_C"/>
    <property type="match status" value="1"/>
</dbReference>
<sequence length="460" mass="51045">MASATKSSWPNNVGIHAIEIYVPQRYVDQTELETFDGVSAGKYTIGLGQAKMGFCTDREDINSLCLTVVKNLMERHKIGYDQIGRVEVGTETILDKSKSVKTVLMQLFEQSGNCDIEGVDTTNACYGGTAALFNSISWLESSAWDGRYAIVVAGDIAVYATGAARPTGGAGAVAILLGAEAPLILERGLRASHSSHVYDFYKPDLESEYPRVDGKLSIQCYLSALDKCYQAFSNKALRNNSERITLESFDGVVFHSPYCKLVQKSLARLLLNDLIILSNDELSKRYPDLLSLKETKLENSYFDRDLETKLLANSKQLFESKTKASLLAANQVGNMYTASVYGGLVSYLISKQEHELRGNRICMFSYGSGLQASMFSFRVSGTSDKLSMLLEGLSDVSDRLNNRVKVDPSDFAKTMMIREETHHKAPYVPVGSTDDMLDGTYYLESVDDMHRRQYCRKVSK</sequence>
<proteinExistence type="inferred from homology"/>
<accession>A0ABP1PUC8</accession>
<evidence type="ECO:0000256" key="4">
    <source>
        <dbReference type="ARBA" id="ARBA00022679"/>
    </source>
</evidence>
<dbReference type="EC" id="2.3.3.10" evidence="3 8"/>
<dbReference type="InterPro" id="IPR013746">
    <property type="entry name" value="HMG_CoA_synt_C_dom"/>
</dbReference>
<evidence type="ECO:0000256" key="3">
    <source>
        <dbReference type="ARBA" id="ARBA00012978"/>
    </source>
</evidence>
<keyword evidence="8" id="KW-1207">Sterol metabolism</keyword>
<reference evidence="11 12" key="1">
    <citation type="submission" date="2024-08" db="EMBL/GenBank/DDBJ databases">
        <authorList>
            <person name="Cucini C."/>
            <person name="Frati F."/>
        </authorList>
    </citation>
    <scope>NUCLEOTIDE SEQUENCE [LARGE SCALE GENOMIC DNA]</scope>
</reference>
<comment type="similarity">
    <text evidence="2 8">Belongs to the thiolase-like superfamily. HMG-CoA synthase family.</text>
</comment>
<dbReference type="PANTHER" id="PTHR43323:SF2">
    <property type="entry name" value="HYDROXYMETHYLGLUTARYL-COA SYNTHASE"/>
    <property type="match status" value="1"/>
</dbReference>
<feature type="domain" description="Hydroxymethylglutaryl-coenzyme A synthase N-terminal" evidence="9">
    <location>
        <begin position="9"/>
        <end position="182"/>
    </location>
</feature>
<comment type="function">
    <text evidence="8">Catalyzes the condensation of acetyl-CoA with acetoacetyl-CoA to form HMG-CoA.</text>
</comment>
<comment type="catalytic activity">
    <reaction evidence="7">
        <text>acetoacetyl-CoA + acetyl-CoA + H2O = (3S)-3-hydroxy-3-methylglutaryl-CoA + CoA + H(+)</text>
        <dbReference type="Rhea" id="RHEA:10188"/>
        <dbReference type="ChEBI" id="CHEBI:15377"/>
        <dbReference type="ChEBI" id="CHEBI:15378"/>
        <dbReference type="ChEBI" id="CHEBI:43074"/>
        <dbReference type="ChEBI" id="CHEBI:57286"/>
        <dbReference type="ChEBI" id="CHEBI:57287"/>
        <dbReference type="ChEBI" id="CHEBI:57288"/>
        <dbReference type="EC" id="2.3.3.10"/>
    </reaction>
    <physiologicalReaction direction="left-to-right" evidence="7">
        <dbReference type="Rhea" id="RHEA:10189"/>
    </physiologicalReaction>
</comment>
<evidence type="ECO:0000256" key="2">
    <source>
        <dbReference type="ARBA" id="ARBA00007061"/>
    </source>
</evidence>
<dbReference type="EMBL" id="CAXLJM020000013">
    <property type="protein sequence ID" value="CAL8077853.1"/>
    <property type="molecule type" value="Genomic_DNA"/>
</dbReference>
<comment type="pathway">
    <text evidence="1 8">Metabolic intermediate biosynthesis; (R)-mevalonate biosynthesis; (R)-mevalonate from acetyl-CoA: step 2/3.</text>
</comment>
<dbReference type="InterPro" id="IPR016039">
    <property type="entry name" value="Thiolase-like"/>
</dbReference>
<dbReference type="Proteomes" id="UP001642540">
    <property type="component" value="Unassembled WGS sequence"/>
</dbReference>
<keyword evidence="5 8" id="KW-0752">Steroid biosynthesis</keyword>
<evidence type="ECO:0000313" key="11">
    <source>
        <dbReference type="EMBL" id="CAL8077853.1"/>
    </source>
</evidence>
<organism evidence="11 12">
    <name type="scientific">Orchesella dallaii</name>
    <dbReference type="NCBI Taxonomy" id="48710"/>
    <lineage>
        <taxon>Eukaryota</taxon>
        <taxon>Metazoa</taxon>
        <taxon>Ecdysozoa</taxon>
        <taxon>Arthropoda</taxon>
        <taxon>Hexapoda</taxon>
        <taxon>Collembola</taxon>
        <taxon>Entomobryomorpha</taxon>
        <taxon>Entomobryoidea</taxon>
        <taxon>Orchesellidae</taxon>
        <taxon>Orchesellinae</taxon>
        <taxon>Orchesella</taxon>
    </lineage>
</organism>
<keyword evidence="8" id="KW-0753">Steroid metabolism</keyword>
<dbReference type="PANTHER" id="PTHR43323">
    <property type="entry name" value="3-HYDROXY-3-METHYLGLUTARYL COENZYME A SYNTHASE"/>
    <property type="match status" value="1"/>
</dbReference>
<keyword evidence="8" id="KW-0443">Lipid metabolism</keyword>
<keyword evidence="12" id="KW-1185">Reference proteome</keyword>
<evidence type="ECO:0000256" key="7">
    <source>
        <dbReference type="ARBA" id="ARBA00049887"/>
    </source>
</evidence>
<dbReference type="PROSITE" id="PS01226">
    <property type="entry name" value="HMG_COA_SYNTHASE"/>
    <property type="match status" value="1"/>
</dbReference>
<protein>
    <recommendedName>
        <fullName evidence="3 8">Hydroxymethylglutaryl-CoA synthase</fullName>
        <shortName evidence="8">HMG-CoA synthase</shortName>
        <ecNumber evidence="3 8">2.3.3.10</ecNumber>
    </recommendedName>
    <alternativeName>
        <fullName evidence="8">3-hydroxy-3-methylglutaryl coenzyme A synthase</fullName>
    </alternativeName>
</protein>
<evidence type="ECO:0000256" key="6">
    <source>
        <dbReference type="ARBA" id="ARBA00023011"/>
    </source>
</evidence>
<dbReference type="InterPro" id="IPR013528">
    <property type="entry name" value="HMG_CoA_synth_N"/>
</dbReference>
<dbReference type="Gene3D" id="3.40.47.10">
    <property type="match status" value="1"/>
</dbReference>
<comment type="caution">
    <text evidence="11">The sequence shown here is derived from an EMBL/GenBank/DDBJ whole genome shotgun (WGS) entry which is preliminary data.</text>
</comment>
<keyword evidence="8" id="KW-0444">Lipid biosynthesis</keyword>
<evidence type="ECO:0000256" key="8">
    <source>
        <dbReference type="RuleBase" id="RU364071"/>
    </source>
</evidence>
<evidence type="ECO:0000256" key="1">
    <source>
        <dbReference type="ARBA" id="ARBA00005218"/>
    </source>
</evidence>
<evidence type="ECO:0000259" key="9">
    <source>
        <dbReference type="Pfam" id="PF01154"/>
    </source>
</evidence>
<evidence type="ECO:0000256" key="5">
    <source>
        <dbReference type="ARBA" id="ARBA00022955"/>
    </source>
</evidence>
<evidence type="ECO:0000313" key="12">
    <source>
        <dbReference type="Proteomes" id="UP001642540"/>
    </source>
</evidence>
<dbReference type="CDD" id="cd00827">
    <property type="entry name" value="init_cond_enzymes"/>
    <property type="match status" value="1"/>
</dbReference>